<dbReference type="SUPFAM" id="SSF48498">
    <property type="entry name" value="Tetracyclin repressor-like, C-terminal domain"/>
    <property type="match status" value="1"/>
</dbReference>
<dbReference type="PRINTS" id="PR00455">
    <property type="entry name" value="HTHTETR"/>
</dbReference>
<dbReference type="SUPFAM" id="SSF46689">
    <property type="entry name" value="Homeodomain-like"/>
    <property type="match status" value="1"/>
</dbReference>
<dbReference type="PANTHER" id="PTHR43479">
    <property type="entry name" value="ACREF/ENVCD OPERON REPRESSOR-RELATED"/>
    <property type="match status" value="1"/>
</dbReference>
<keyword evidence="7" id="KW-1185">Reference proteome</keyword>
<keyword evidence="3" id="KW-0804">Transcription</keyword>
<evidence type="ECO:0000256" key="1">
    <source>
        <dbReference type="ARBA" id="ARBA00023015"/>
    </source>
</evidence>
<dbReference type="InterPro" id="IPR036271">
    <property type="entry name" value="Tet_transcr_reg_TetR-rel_C_sf"/>
</dbReference>
<gene>
    <name evidence="6" type="ORF">DN068_21450</name>
</gene>
<dbReference type="Proteomes" id="UP000248745">
    <property type="component" value="Unassembled WGS sequence"/>
</dbReference>
<dbReference type="InterPro" id="IPR001647">
    <property type="entry name" value="HTH_TetR"/>
</dbReference>
<dbReference type="AlphaFoldDB" id="A0A2W2A6E6"/>
<keyword evidence="2 4" id="KW-0238">DNA-binding</keyword>
<dbReference type="RefSeq" id="WP_111001012.1">
    <property type="nucleotide sequence ID" value="NZ_QKTW01000030.1"/>
</dbReference>
<sequence length="204" mass="24007">MGILERKEREKQEMRDNIIAAAITMFTEDGYEKTSIRKIAEKIEYSPATIYLYYKDKDELLYDVQHEAFDRMAIEFRKQPASTDPIKRLEHIMENYIEFGIKEPALYDLMFIIRSPMNVVEEKHTWTNGDDAFGVLFQCVTECIEQGLIRYKDPMQASLSIWAMGHGLVSLDIRCRYKIFELTEEEKATMIRNAAHQFLELIKT</sequence>
<dbReference type="Pfam" id="PF13305">
    <property type="entry name" value="TetR_C_33"/>
    <property type="match status" value="1"/>
</dbReference>
<comment type="caution">
    <text evidence="6">The sequence shown here is derived from an EMBL/GenBank/DDBJ whole genome shotgun (WGS) entry which is preliminary data.</text>
</comment>
<dbReference type="InterPro" id="IPR025996">
    <property type="entry name" value="MT1864/Rv1816-like_C"/>
</dbReference>
<dbReference type="Pfam" id="PF00440">
    <property type="entry name" value="TetR_N"/>
    <property type="match status" value="1"/>
</dbReference>
<dbReference type="PROSITE" id="PS50977">
    <property type="entry name" value="HTH_TETR_2"/>
    <property type="match status" value="1"/>
</dbReference>
<reference evidence="6 7" key="1">
    <citation type="submission" date="2018-06" db="EMBL/GenBank/DDBJ databases">
        <title>Mucibacter soli gen. nov., sp. nov., a new member of the family Chitinophagaceae producing mucin.</title>
        <authorList>
            <person name="Kim M.-K."/>
            <person name="Park S."/>
            <person name="Kim T.-S."/>
            <person name="Joung Y."/>
            <person name="Han J.-H."/>
            <person name="Kim S.B."/>
        </authorList>
    </citation>
    <scope>NUCLEOTIDE SEQUENCE [LARGE SCALE GENOMIC DNA]</scope>
    <source>
        <strain evidence="6 7">R1-15</strain>
    </source>
</reference>
<accession>A0A2W2A6E6</accession>
<evidence type="ECO:0000256" key="3">
    <source>
        <dbReference type="ARBA" id="ARBA00023163"/>
    </source>
</evidence>
<evidence type="ECO:0000259" key="5">
    <source>
        <dbReference type="PROSITE" id="PS50977"/>
    </source>
</evidence>
<feature type="domain" description="HTH tetR-type" evidence="5">
    <location>
        <begin position="12"/>
        <end position="72"/>
    </location>
</feature>
<organism evidence="6 7">
    <name type="scientific">Taibaiella soli</name>
    <dbReference type="NCBI Taxonomy" id="1649169"/>
    <lineage>
        <taxon>Bacteria</taxon>
        <taxon>Pseudomonadati</taxon>
        <taxon>Bacteroidota</taxon>
        <taxon>Chitinophagia</taxon>
        <taxon>Chitinophagales</taxon>
        <taxon>Chitinophagaceae</taxon>
        <taxon>Taibaiella</taxon>
    </lineage>
</organism>
<name>A0A2W2A6E6_9BACT</name>
<evidence type="ECO:0000256" key="2">
    <source>
        <dbReference type="ARBA" id="ARBA00023125"/>
    </source>
</evidence>
<evidence type="ECO:0000313" key="7">
    <source>
        <dbReference type="Proteomes" id="UP000248745"/>
    </source>
</evidence>
<dbReference type="InterPro" id="IPR009057">
    <property type="entry name" value="Homeodomain-like_sf"/>
</dbReference>
<dbReference type="Gene3D" id="1.10.357.10">
    <property type="entry name" value="Tetracycline Repressor, domain 2"/>
    <property type="match status" value="1"/>
</dbReference>
<dbReference type="InterPro" id="IPR050624">
    <property type="entry name" value="HTH-type_Tx_Regulator"/>
</dbReference>
<dbReference type="EMBL" id="QKTW01000030">
    <property type="protein sequence ID" value="PZF70811.1"/>
    <property type="molecule type" value="Genomic_DNA"/>
</dbReference>
<feature type="DNA-binding region" description="H-T-H motif" evidence="4">
    <location>
        <begin position="35"/>
        <end position="54"/>
    </location>
</feature>
<keyword evidence="1" id="KW-0805">Transcription regulation</keyword>
<evidence type="ECO:0000256" key="4">
    <source>
        <dbReference type="PROSITE-ProRule" id="PRU00335"/>
    </source>
</evidence>
<dbReference type="PANTHER" id="PTHR43479:SF11">
    <property type="entry name" value="ACREF_ENVCD OPERON REPRESSOR-RELATED"/>
    <property type="match status" value="1"/>
</dbReference>
<dbReference type="GO" id="GO:0003677">
    <property type="term" value="F:DNA binding"/>
    <property type="evidence" value="ECO:0007669"/>
    <property type="project" value="UniProtKB-UniRule"/>
</dbReference>
<evidence type="ECO:0000313" key="6">
    <source>
        <dbReference type="EMBL" id="PZF70811.1"/>
    </source>
</evidence>
<protein>
    <submittedName>
        <fullName evidence="6">TetR family transcriptional regulator</fullName>
    </submittedName>
</protein>
<dbReference type="OrthoDB" id="594604at2"/>
<proteinExistence type="predicted"/>